<dbReference type="Pfam" id="PF08940">
    <property type="entry name" value="DUF1918"/>
    <property type="match status" value="1"/>
</dbReference>
<organism evidence="3 4">
    <name type="scientific">Streptomyces fragilis</name>
    <dbReference type="NCBI Taxonomy" id="67301"/>
    <lineage>
        <taxon>Bacteria</taxon>
        <taxon>Bacillati</taxon>
        <taxon>Actinomycetota</taxon>
        <taxon>Actinomycetes</taxon>
        <taxon>Kitasatosporales</taxon>
        <taxon>Streptomycetaceae</taxon>
        <taxon>Streptomyces</taxon>
    </lineage>
</organism>
<proteinExistence type="predicted"/>
<evidence type="ECO:0000259" key="2">
    <source>
        <dbReference type="Pfam" id="PF08940"/>
    </source>
</evidence>
<keyword evidence="4" id="KW-1185">Reference proteome</keyword>
<name>A0ABV2YDY3_9ACTN</name>
<sequence>MYARVGDRLLTHGRVVGAADRTAEVIEVLGPEGSPPYRVRLDDGNEAMVWPGPDTEVKHLTTGRGVTDSGGHRL</sequence>
<dbReference type="SUPFAM" id="SSF50118">
    <property type="entry name" value="Cell growth inhibitor/plasmid maintenance toxic component"/>
    <property type="match status" value="1"/>
</dbReference>
<feature type="region of interest" description="Disordered" evidence="1">
    <location>
        <begin position="51"/>
        <end position="74"/>
    </location>
</feature>
<dbReference type="EMBL" id="JBEZUR010000007">
    <property type="protein sequence ID" value="MEU3553939.1"/>
    <property type="molecule type" value="Genomic_DNA"/>
</dbReference>
<reference evidence="3 4" key="1">
    <citation type="submission" date="2024-06" db="EMBL/GenBank/DDBJ databases">
        <title>The Natural Products Discovery Center: Release of the First 8490 Sequenced Strains for Exploring Actinobacteria Biosynthetic Diversity.</title>
        <authorList>
            <person name="Kalkreuter E."/>
            <person name="Kautsar S.A."/>
            <person name="Yang D."/>
            <person name="Bader C.D."/>
            <person name="Teijaro C.N."/>
            <person name="Fluegel L."/>
            <person name="Davis C.M."/>
            <person name="Simpson J.R."/>
            <person name="Lauterbach L."/>
            <person name="Steele A.D."/>
            <person name="Gui C."/>
            <person name="Meng S."/>
            <person name="Li G."/>
            <person name="Viehrig K."/>
            <person name="Ye F."/>
            <person name="Su P."/>
            <person name="Kiefer A.F."/>
            <person name="Nichols A."/>
            <person name="Cepeda A.J."/>
            <person name="Yan W."/>
            <person name="Fan B."/>
            <person name="Jiang Y."/>
            <person name="Adhikari A."/>
            <person name="Zheng C.-J."/>
            <person name="Schuster L."/>
            <person name="Cowan T.M."/>
            <person name="Smanski M.J."/>
            <person name="Chevrette M.G."/>
            <person name="De Carvalho L.P.S."/>
            <person name="Shen B."/>
        </authorList>
    </citation>
    <scope>NUCLEOTIDE SEQUENCE [LARGE SCALE GENOMIC DNA]</scope>
    <source>
        <strain evidence="3 4">NPDC038104</strain>
    </source>
</reference>
<dbReference type="RefSeq" id="WP_108956090.1">
    <property type="nucleotide sequence ID" value="NZ_BEVZ01000007.1"/>
</dbReference>
<evidence type="ECO:0000313" key="3">
    <source>
        <dbReference type="EMBL" id="MEU3553939.1"/>
    </source>
</evidence>
<evidence type="ECO:0000313" key="4">
    <source>
        <dbReference type="Proteomes" id="UP001550850"/>
    </source>
</evidence>
<dbReference type="InterPro" id="IPR015035">
    <property type="entry name" value="DUF1918"/>
</dbReference>
<feature type="domain" description="DUF1918" evidence="2">
    <location>
        <begin position="1"/>
        <end position="57"/>
    </location>
</feature>
<dbReference type="Gene3D" id="2.30.30.440">
    <property type="entry name" value="Domain of unknown function DUF1918"/>
    <property type="match status" value="1"/>
</dbReference>
<protein>
    <submittedName>
        <fullName evidence="3">DUF1918 domain-containing protein</fullName>
    </submittedName>
</protein>
<dbReference type="Proteomes" id="UP001550850">
    <property type="component" value="Unassembled WGS sequence"/>
</dbReference>
<evidence type="ECO:0000256" key="1">
    <source>
        <dbReference type="SAM" id="MobiDB-lite"/>
    </source>
</evidence>
<comment type="caution">
    <text evidence="3">The sequence shown here is derived from an EMBL/GenBank/DDBJ whole genome shotgun (WGS) entry which is preliminary data.</text>
</comment>
<gene>
    <name evidence="3" type="ORF">AB0E65_06905</name>
</gene>
<accession>A0ABV2YDY3</accession>